<dbReference type="PANTHER" id="PTHR42852">
    <property type="entry name" value="THIOL:DISULFIDE INTERCHANGE PROTEIN DSBE"/>
    <property type="match status" value="1"/>
</dbReference>
<proteinExistence type="predicted"/>
<evidence type="ECO:0000256" key="1">
    <source>
        <dbReference type="ARBA" id="ARBA00023157"/>
    </source>
</evidence>
<dbReference type="PANTHER" id="PTHR42852:SF18">
    <property type="entry name" value="CHROMOSOME UNDETERMINED SCAFFOLD_47, WHOLE GENOME SHOTGUN SEQUENCE"/>
    <property type="match status" value="1"/>
</dbReference>
<feature type="domain" description="Thioredoxin" evidence="2">
    <location>
        <begin position="31"/>
        <end position="168"/>
    </location>
</feature>
<dbReference type="InterPro" id="IPR036249">
    <property type="entry name" value="Thioredoxin-like_sf"/>
</dbReference>
<name>F5L3E8_CALTT</name>
<dbReference type="InterPro" id="IPR000866">
    <property type="entry name" value="AhpC/TSA"/>
</dbReference>
<dbReference type="CDD" id="cd02966">
    <property type="entry name" value="TlpA_like_family"/>
    <property type="match status" value="1"/>
</dbReference>
<dbReference type="eggNOG" id="COG0526">
    <property type="taxonomic scope" value="Bacteria"/>
</dbReference>
<dbReference type="RefSeq" id="WP_007502419.1">
    <property type="nucleotide sequence ID" value="NZ_AFCE01000042.1"/>
</dbReference>
<dbReference type="EMBL" id="CP082237">
    <property type="protein sequence ID" value="QZT35040.1"/>
    <property type="molecule type" value="Genomic_DNA"/>
</dbReference>
<dbReference type="SUPFAM" id="SSF52833">
    <property type="entry name" value="Thioredoxin-like"/>
    <property type="match status" value="1"/>
</dbReference>
<keyword evidence="1" id="KW-1015">Disulfide bond</keyword>
<dbReference type="GO" id="GO:0016209">
    <property type="term" value="F:antioxidant activity"/>
    <property type="evidence" value="ECO:0007669"/>
    <property type="project" value="InterPro"/>
</dbReference>
<accession>F5L3E8</accession>
<dbReference type="InterPro" id="IPR013766">
    <property type="entry name" value="Thioredoxin_domain"/>
</dbReference>
<dbReference type="GO" id="GO:0016491">
    <property type="term" value="F:oxidoreductase activity"/>
    <property type="evidence" value="ECO:0007669"/>
    <property type="project" value="InterPro"/>
</dbReference>
<dbReference type="KEGG" id="cthu:HUR95_07365"/>
<evidence type="ECO:0000313" key="5">
    <source>
        <dbReference type="Proteomes" id="UP000010716"/>
    </source>
</evidence>
<gene>
    <name evidence="3" type="ORF">CathTA2_0309</name>
    <name evidence="4" type="ORF">HUR95_07365</name>
</gene>
<keyword evidence="6" id="KW-1185">Reference proteome</keyword>
<protein>
    <submittedName>
        <fullName evidence="3">Alkyl hydroperoxide reductase/ Thiol specific antioxidant/ Mal allergen</fullName>
    </submittedName>
    <submittedName>
        <fullName evidence="4">Redoxin domain-containing protein</fullName>
    </submittedName>
</protein>
<evidence type="ECO:0000259" key="2">
    <source>
        <dbReference type="PROSITE" id="PS51352"/>
    </source>
</evidence>
<dbReference type="PROSITE" id="PS51352">
    <property type="entry name" value="THIOREDOXIN_2"/>
    <property type="match status" value="1"/>
</dbReference>
<evidence type="ECO:0000313" key="6">
    <source>
        <dbReference type="Proteomes" id="UP000825179"/>
    </source>
</evidence>
<dbReference type="Proteomes" id="UP000825179">
    <property type="component" value="Chromosome"/>
</dbReference>
<organism evidence="3 5">
    <name type="scientific">Caldalkalibacillus thermarum (strain TA2.A1)</name>
    <dbReference type="NCBI Taxonomy" id="986075"/>
    <lineage>
        <taxon>Bacteria</taxon>
        <taxon>Bacillati</taxon>
        <taxon>Bacillota</taxon>
        <taxon>Bacilli</taxon>
        <taxon>Bacillales</taxon>
        <taxon>Bacillaceae</taxon>
        <taxon>Caldalkalibacillus</taxon>
    </lineage>
</organism>
<reference evidence="4" key="3">
    <citation type="submission" date="2021-08" db="EMBL/GenBank/DDBJ databases">
        <authorList>
            <person name="de Jong S."/>
            <person name="van den Broek M."/>
            <person name="Merkel A."/>
            <person name="de la Torre Cortes P."/>
            <person name="Kalamorz F."/>
            <person name="Cook G."/>
            <person name="van Loosdrecht M."/>
            <person name="McMillan D."/>
        </authorList>
    </citation>
    <scope>NUCLEOTIDE SEQUENCE</scope>
    <source>
        <strain evidence="4">TA2.A1</strain>
    </source>
</reference>
<reference evidence="4 6" key="2">
    <citation type="journal article" date="2020" name="Extremophiles">
        <title>Genomic analysis of Caldalkalibacillus thermarum TA2.A1 reveals aerobic alkaliphilic metabolism and evolutionary hallmarks linking alkaliphilic bacteria and plant life.</title>
        <authorList>
            <person name="de Jong S.I."/>
            <person name="van den Broek M.A."/>
            <person name="Merkel A.Y."/>
            <person name="de la Torre Cortes P."/>
            <person name="Kalamorz F."/>
            <person name="Cook G.M."/>
            <person name="van Loosdrecht M.C.M."/>
            <person name="McMillan D.G.G."/>
        </authorList>
    </citation>
    <scope>NUCLEOTIDE SEQUENCE [LARGE SCALE GENOMIC DNA]</scope>
    <source>
        <strain evidence="4 6">TA2.A1</strain>
    </source>
</reference>
<reference evidence="3 5" key="1">
    <citation type="journal article" date="2011" name="J. Bacteriol.">
        <title>Draft genome sequence of the thermoalkaliphilic Caldalkalibacillus thermarum strain TA2.A1.</title>
        <authorList>
            <person name="Kalamorz F."/>
            <person name="Keis S."/>
            <person name="McMillan D.G."/>
            <person name="Olsson K."/>
            <person name="Stanton J.A."/>
            <person name="Stockwell P."/>
            <person name="Black M.A."/>
            <person name="Klingeman D.M."/>
            <person name="Land M.L."/>
            <person name="Han C.S."/>
            <person name="Martin S.L."/>
            <person name="Becher S.A."/>
            <person name="Peddie C.J."/>
            <person name="Morgan H.W."/>
            <person name="Matthies D."/>
            <person name="Preiss L."/>
            <person name="Meier T."/>
            <person name="Brown S.D."/>
            <person name="Cook G.M."/>
        </authorList>
    </citation>
    <scope>NUCLEOTIDE SEQUENCE [LARGE SCALE GENOMIC DNA]</scope>
    <source>
        <strain evidence="3 5">TA2.A1</strain>
    </source>
</reference>
<dbReference type="Proteomes" id="UP000010716">
    <property type="component" value="Unassembled WGS sequence"/>
</dbReference>
<evidence type="ECO:0000313" key="3">
    <source>
        <dbReference type="EMBL" id="EGL84127.1"/>
    </source>
</evidence>
<sequence>MRRIVLILIVMGMGAAFVAGTFTLWEKSVPVEIGHQVPDFTLETLAGEERSLSEFLGKPVTLIFFTTWCESCRLQQPYMNRFKEQYGDQIEVIYINRREPRTVVEKYVQELNVKTIIFLDRNDNQAQRYGVLGQPEALFIDENGILLYHQIGPMTDQFLWEKWGELRSIPLKSSQKR</sequence>
<dbReference type="InterPro" id="IPR050553">
    <property type="entry name" value="Thioredoxin_ResA/DsbE_sf"/>
</dbReference>
<dbReference type="AlphaFoldDB" id="F5L3E8"/>
<dbReference type="EMBL" id="AFCE01000042">
    <property type="protein sequence ID" value="EGL84127.1"/>
    <property type="molecule type" value="Genomic_DNA"/>
</dbReference>
<evidence type="ECO:0000313" key="4">
    <source>
        <dbReference type="EMBL" id="QZT35040.1"/>
    </source>
</evidence>
<dbReference type="Gene3D" id="3.40.30.10">
    <property type="entry name" value="Glutaredoxin"/>
    <property type="match status" value="1"/>
</dbReference>
<dbReference type="OrthoDB" id="25753at2"/>
<dbReference type="Pfam" id="PF00578">
    <property type="entry name" value="AhpC-TSA"/>
    <property type="match status" value="1"/>
</dbReference>